<dbReference type="EMBL" id="PFLI01000156">
    <property type="protein sequence ID" value="PIY71741.1"/>
    <property type="molecule type" value="Genomic_DNA"/>
</dbReference>
<evidence type="ECO:0000256" key="3">
    <source>
        <dbReference type="ARBA" id="ARBA00001964"/>
    </source>
</evidence>
<dbReference type="PANTHER" id="PTHR43825:SF1">
    <property type="entry name" value="TRANSKETOLASE-LIKE PYRIMIDINE-BINDING DOMAIN-CONTAINING PROTEIN"/>
    <property type="match status" value="1"/>
</dbReference>
<dbReference type="InterPro" id="IPR051157">
    <property type="entry name" value="PDH/Transketolase"/>
</dbReference>
<organism evidence="6 7">
    <name type="scientific">Candidatus Roizmanbacteria bacterium CG_4_10_14_0_8_um_filter_33_9</name>
    <dbReference type="NCBI Taxonomy" id="1974826"/>
    <lineage>
        <taxon>Bacteria</taxon>
        <taxon>Candidatus Roizmaniibacteriota</taxon>
    </lineage>
</organism>
<evidence type="ECO:0000313" key="7">
    <source>
        <dbReference type="Proteomes" id="UP000229401"/>
    </source>
</evidence>
<gene>
    <name evidence="6" type="ORF">COY87_04580</name>
</gene>
<feature type="domain" description="Transketolase-like pyrimidine-binding" evidence="5">
    <location>
        <begin position="337"/>
        <end position="504"/>
    </location>
</feature>
<evidence type="ECO:0000313" key="6">
    <source>
        <dbReference type="EMBL" id="PIY71741.1"/>
    </source>
</evidence>
<proteinExistence type="inferred from homology"/>
<comment type="cofactor">
    <cofactor evidence="3">
        <name>thiamine diphosphate</name>
        <dbReference type="ChEBI" id="CHEBI:58937"/>
    </cofactor>
</comment>
<sequence length="645" mass="72174">MNLFNNLGYIDIDVFKLLSFKIKNNIAPDDYLQTTAELIRFNTLLSVARAGTGHLGASLSIVELLTEIYFRSFEFDINNKDLNNRDIFILSKGHAAPSLYGTLAAKGYFPVNKLNDLRRLGGLEGHCDICIPGIEANTGSLAMGLSKAVGYAIGKKRFRLKGAIVVIVGDGELQEGQCWEAFLSAASYKLENLYIIIDNNKVQTDQFTENIVHYGNLVKAWRNLGFIVEEGSGSTVSEISAIITELKEKTGKPKIFYCHTIKGQGVSYMESTKLLKISSDKYIWHNKSPNSVQLRDGLTQILSRIKRQLIKLGFRWNLNKSLCNIPKGPIQQGIKGKSLITGFANALLEEAKNNSRIVVIDGDLEEDCGFIPFRKSFPKRFFEMGIMEQHMVATTCALSRLGYLPIISTYAAFLTSRANEQLYNLASEHVKALIVGNMAGILPATPGKSHQAFRDISCVKNIPDLLLYQPTSADDIQNILRRYFRNNLCRLLYLRLSMAASIEEIPVPSDSLSLGEPQIILKGTDALIVGIGPVVLGECIKAGQKLRKDNIDIEIWNHPWLTEFNINAYSKASKRNIPLFIIEDHFYRGGFGESLMSFLSMHDIHFSLIKHISMKDFPQTGFRDEALRHFGLHRDLIASAIRKLV</sequence>
<comment type="similarity">
    <text evidence="4">Belongs to the transketolase family.</text>
</comment>
<name>A0A2M7QIG6_9BACT</name>
<dbReference type="SMART" id="SM00861">
    <property type="entry name" value="Transket_pyr"/>
    <property type="match status" value="1"/>
</dbReference>
<evidence type="ECO:0000256" key="4">
    <source>
        <dbReference type="ARBA" id="ARBA00007131"/>
    </source>
</evidence>
<dbReference type="Proteomes" id="UP000229401">
    <property type="component" value="Unassembled WGS sequence"/>
</dbReference>
<dbReference type="InterPro" id="IPR005475">
    <property type="entry name" value="Transketolase-like_Pyr-bd"/>
</dbReference>
<reference evidence="7" key="1">
    <citation type="submission" date="2017-09" db="EMBL/GenBank/DDBJ databases">
        <title>Depth-based differentiation of microbial function through sediment-hosted aquifers and enrichment of novel symbionts in the deep terrestrial subsurface.</title>
        <authorList>
            <person name="Probst A.J."/>
            <person name="Ladd B."/>
            <person name="Jarett J.K."/>
            <person name="Geller-Mcgrath D.E."/>
            <person name="Sieber C.M.K."/>
            <person name="Emerson J.B."/>
            <person name="Anantharaman K."/>
            <person name="Thomas B.C."/>
            <person name="Malmstrom R."/>
            <person name="Stieglmeier M."/>
            <person name="Klingl A."/>
            <person name="Woyke T."/>
            <person name="Ryan C.M."/>
            <person name="Banfield J.F."/>
        </authorList>
    </citation>
    <scope>NUCLEOTIDE SEQUENCE [LARGE SCALE GENOMIC DNA]</scope>
</reference>
<dbReference type="CDD" id="cd07033">
    <property type="entry name" value="TPP_PYR_DXS_TK_like"/>
    <property type="match status" value="1"/>
</dbReference>
<dbReference type="Pfam" id="PF00456">
    <property type="entry name" value="Transketolase_N"/>
    <property type="match status" value="1"/>
</dbReference>
<dbReference type="Gene3D" id="3.40.50.970">
    <property type="match status" value="2"/>
</dbReference>
<comment type="cofactor">
    <cofactor evidence="2">
        <name>Mg(2+)</name>
        <dbReference type="ChEBI" id="CHEBI:18420"/>
    </cofactor>
</comment>
<evidence type="ECO:0000256" key="1">
    <source>
        <dbReference type="ARBA" id="ARBA00001936"/>
    </source>
</evidence>
<accession>A0A2M7QIG6</accession>
<dbReference type="InterPro" id="IPR033248">
    <property type="entry name" value="Transketolase_C"/>
</dbReference>
<dbReference type="AlphaFoldDB" id="A0A2M7QIG6"/>
<dbReference type="SUPFAM" id="SSF52518">
    <property type="entry name" value="Thiamin diphosphate-binding fold (THDP-binding)"/>
    <property type="match status" value="2"/>
</dbReference>
<dbReference type="Pfam" id="PF02780">
    <property type="entry name" value="Transketolase_C"/>
    <property type="match status" value="1"/>
</dbReference>
<comment type="cofactor">
    <cofactor evidence="1">
        <name>Mn(2+)</name>
        <dbReference type="ChEBI" id="CHEBI:29035"/>
    </cofactor>
</comment>
<dbReference type="InterPro" id="IPR029061">
    <property type="entry name" value="THDP-binding"/>
</dbReference>
<dbReference type="CDD" id="cd02012">
    <property type="entry name" value="TPP_TK"/>
    <property type="match status" value="1"/>
</dbReference>
<evidence type="ECO:0000256" key="2">
    <source>
        <dbReference type="ARBA" id="ARBA00001946"/>
    </source>
</evidence>
<dbReference type="GO" id="GO:0005737">
    <property type="term" value="C:cytoplasm"/>
    <property type="evidence" value="ECO:0007669"/>
    <property type="project" value="UniProtKB-ARBA"/>
</dbReference>
<dbReference type="InterPro" id="IPR009014">
    <property type="entry name" value="Transketo_C/PFOR_II"/>
</dbReference>
<dbReference type="SUPFAM" id="SSF52922">
    <property type="entry name" value="TK C-terminal domain-like"/>
    <property type="match status" value="1"/>
</dbReference>
<dbReference type="Pfam" id="PF02779">
    <property type="entry name" value="Transket_pyr"/>
    <property type="match status" value="1"/>
</dbReference>
<comment type="caution">
    <text evidence="6">The sequence shown here is derived from an EMBL/GenBank/DDBJ whole genome shotgun (WGS) entry which is preliminary data.</text>
</comment>
<dbReference type="InterPro" id="IPR005474">
    <property type="entry name" value="Transketolase_N"/>
</dbReference>
<protein>
    <recommendedName>
        <fullName evidence="5">Transketolase-like pyrimidine-binding domain-containing protein</fullName>
    </recommendedName>
</protein>
<evidence type="ECO:0000259" key="5">
    <source>
        <dbReference type="SMART" id="SM00861"/>
    </source>
</evidence>
<dbReference type="Gene3D" id="3.40.50.920">
    <property type="match status" value="1"/>
</dbReference>
<dbReference type="PANTHER" id="PTHR43825">
    <property type="entry name" value="PYRUVATE DEHYDROGENASE E1 COMPONENT"/>
    <property type="match status" value="1"/>
</dbReference>